<feature type="chain" id="PRO_5009099982" description="Lysozyme inhibitor LprI N-terminal domain-containing protein" evidence="1">
    <location>
        <begin position="22"/>
        <end position="175"/>
    </location>
</feature>
<evidence type="ECO:0000313" key="2">
    <source>
        <dbReference type="EMBL" id="AOO82913.1"/>
    </source>
</evidence>
<proteinExistence type="predicted"/>
<dbReference type="STRING" id="1526658.BHK69_22945"/>
<keyword evidence="3" id="KW-1185">Reference proteome</keyword>
<dbReference type="KEGG" id="bvv:BHK69_22945"/>
<evidence type="ECO:0000313" key="3">
    <source>
        <dbReference type="Proteomes" id="UP000094969"/>
    </source>
</evidence>
<organism evidence="2 3">
    <name type="scientific">Bosea vaviloviae</name>
    <dbReference type="NCBI Taxonomy" id="1526658"/>
    <lineage>
        <taxon>Bacteria</taxon>
        <taxon>Pseudomonadati</taxon>
        <taxon>Pseudomonadota</taxon>
        <taxon>Alphaproteobacteria</taxon>
        <taxon>Hyphomicrobiales</taxon>
        <taxon>Boseaceae</taxon>
        <taxon>Bosea</taxon>
    </lineage>
</organism>
<dbReference type="RefSeq" id="WP_069692119.1">
    <property type="nucleotide sequence ID" value="NZ_CP017147.1"/>
</dbReference>
<accession>A0A1D7U6C1</accession>
<name>A0A1D7U6C1_9HYPH</name>
<reference evidence="2 3" key="1">
    <citation type="journal article" date="2015" name="Antonie Van Leeuwenhoek">
        <title>Bosea vaviloviae sp. nov., a new species of slow-growing rhizobia isolated from nodules of the relict species Vavilovia formosa (Stev.) Fed.</title>
        <authorList>
            <person name="Safronova V.I."/>
            <person name="Kuznetsova I.G."/>
            <person name="Sazanova A.L."/>
            <person name="Kimeklis A.K."/>
            <person name="Belimov A.A."/>
            <person name="Andronov E.E."/>
            <person name="Pinaev A.G."/>
            <person name="Chizhevskaya E.P."/>
            <person name="Pukhaev A.R."/>
            <person name="Popov K.P."/>
            <person name="Willems A."/>
            <person name="Tikhonovich I.A."/>
        </authorList>
    </citation>
    <scope>NUCLEOTIDE SEQUENCE [LARGE SCALE GENOMIC DNA]</scope>
    <source>
        <strain evidence="2 3">Vaf18</strain>
    </source>
</reference>
<dbReference type="AlphaFoldDB" id="A0A1D7U6C1"/>
<dbReference type="EMBL" id="CP017147">
    <property type="protein sequence ID" value="AOO82913.1"/>
    <property type="molecule type" value="Genomic_DNA"/>
</dbReference>
<evidence type="ECO:0000256" key="1">
    <source>
        <dbReference type="SAM" id="SignalP"/>
    </source>
</evidence>
<keyword evidence="1" id="KW-0732">Signal</keyword>
<gene>
    <name evidence="2" type="ORF">BHK69_22945</name>
</gene>
<evidence type="ECO:0008006" key="4">
    <source>
        <dbReference type="Google" id="ProtNLM"/>
    </source>
</evidence>
<sequence>MIPLNALPLFLLMASATPLWAQAPSPPPAGNTVLASDRAQLATCLREGRTAAPSCIGMIAVACVRATGVDQRAAEAGCARREEAVWRERLLLALRLKGRSLDAGQRNRVVALQVAWESFVAQKCAFYGTTQREGWQLGRQAGCELREVANRAIELEASLPQAPPRQPQAPPRIIR</sequence>
<protein>
    <recommendedName>
        <fullName evidence="4">Lysozyme inhibitor LprI N-terminal domain-containing protein</fullName>
    </recommendedName>
</protein>
<dbReference type="OrthoDB" id="7340239at2"/>
<dbReference type="Proteomes" id="UP000094969">
    <property type="component" value="Chromosome"/>
</dbReference>
<feature type="signal peptide" evidence="1">
    <location>
        <begin position="1"/>
        <end position="21"/>
    </location>
</feature>